<dbReference type="EMBL" id="RQYC01000010">
    <property type="protein sequence ID" value="RRD89879.1"/>
    <property type="molecule type" value="Genomic_DNA"/>
</dbReference>
<gene>
    <name evidence="1" type="ORF">EII21_07565</name>
</gene>
<protein>
    <submittedName>
        <fullName evidence="1">Uncharacterized protein</fullName>
    </submittedName>
</protein>
<evidence type="ECO:0000313" key="2">
    <source>
        <dbReference type="Proteomes" id="UP000269923"/>
    </source>
</evidence>
<keyword evidence="2" id="KW-1185">Reference proteome</keyword>
<dbReference type="OrthoDB" id="6020951at2"/>
<dbReference type="InterPro" id="IPR045929">
    <property type="entry name" value="DUF6348"/>
</dbReference>
<reference evidence="1 2" key="1">
    <citation type="submission" date="2018-11" db="EMBL/GenBank/DDBJ databases">
        <title>Genomes From Bacteria Associated with the Canine Oral Cavity: a Test Case for Automated Genome-Based Taxonomic Assignment.</title>
        <authorList>
            <person name="Coil D.A."/>
            <person name="Jospin G."/>
            <person name="Darling A.E."/>
            <person name="Wallis C."/>
            <person name="Davis I.J."/>
            <person name="Harris S."/>
            <person name="Eisen J.A."/>
            <person name="Holcombe L.J."/>
            <person name="O'Flynn C."/>
        </authorList>
    </citation>
    <scope>NUCLEOTIDE SEQUENCE [LARGE SCALE GENOMIC DNA]</scope>
    <source>
        <strain evidence="1 2">COT-280</strain>
    </source>
</reference>
<proteinExistence type="predicted"/>
<dbReference type="AlphaFoldDB" id="A0A3P2A3G0"/>
<comment type="caution">
    <text evidence="1">The sequence shown here is derived from an EMBL/GenBank/DDBJ whole genome shotgun (WGS) entry which is preliminary data.</text>
</comment>
<dbReference type="Proteomes" id="UP000269923">
    <property type="component" value="Unassembled WGS sequence"/>
</dbReference>
<accession>A0A3P2A3G0</accession>
<sequence>MPNNPGQGTKLALKLQDANGNESEEEAVLADILQQKLSENGWQTENLDGGWLYQADTGYYLLPLILDVAVNEDGYIQTATTLQINHPELFPNGIFEFQYTFGRCDTLTEALLSGFDIWLKTDWETLSDAAHPHQAQHLHLALDDQDSGLKRLVLMGSVGFYPPLPETDTPSPPTTDQTGEAHDEFCECCLFTQSLSAFAPLIQSSDNYAIRIFVSRNAEGLIEADCRVNGEDWQEATEALCNYAKTWTGEHTTFRKQYIIIRNQPDNWRSPSSSAA</sequence>
<dbReference type="RefSeq" id="WP_124795265.1">
    <property type="nucleotide sequence ID" value="NZ_RQYC01000010.1"/>
</dbReference>
<dbReference type="Pfam" id="PF19875">
    <property type="entry name" value="DUF6348"/>
    <property type="match status" value="1"/>
</dbReference>
<evidence type="ECO:0000313" key="1">
    <source>
        <dbReference type="EMBL" id="RRD89879.1"/>
    </source>
</evidence>
<name>A0A3P2A3G0_9NEIS</name>
<organism evidence="1 2">
    <name type="scientific">Conchiformibius steedae</name>
    <dbReference type="NCBI Taxonomy" id="153493"/>
    <lineage>
        <taxon>Bacteria</taxon>
        <taxon>Pseudomonadati</taxon>
        <taxon>Pseudomonadota</taxon>
        <taxon>Betaproteobacteria</taxon>
        <taxon>Neisseriales</taxon>
        <taxon>Neisseriaceae</taxon>
        <taxon>Conchiformibius</taxon>
    </lineage>
</organism>